<dbReference type="Proteomes" id="UP001279734">
    <property type="component" value="Unassembled WGS sequence"/>
</dbReference>
<organism evidence="2 3">
    <name type="scientific">Nepenthes gracilis</name>
    <name type="common">Slender pitcher plant</name>
    <dbReference type="NCBI Taxonomy" id="150966"/>
    <lineage>
        <taxon>Eukaryota</taxon>
        <taxon>Viridiplantae</taxon>
        <taxon>Streptophyta</taxon>
        <taxon>Embryophyta</taxon>
        <taxon>Tracheophyta</taxon>
        <taxon>Spermatophyta</taxon>
        <taxon>Magnoliopsida</taxon>
        <taxon>eudicotyledons</taxon>
        <taxon>Gunneridae</taxon>
        <taxon>Pentapetalae</taxon>
        <taxon>Caryophyllales</taxon>
        <taxon>Nepenthaceae</taxon>
        <taxon>Nepenthes</taxon>
    </lineage>
</organism>
<proteinExistence type="predicted"/>
<comment type="caution">
    <text evidence="2">The sequence shown here is derived from an EMBL/GenBank/DDBJ whole genome shotgun (WGS) entry which is preliminary data.</text>
</comment>
<dbReference type="AlphaFoldDB" id="A0AAD3XRJ7"/>
<protein>
    <recommendedName>
        <fullName evidence="4">Netrin receptor DCC</fullName>
    </recommendedName>
</protein>
<feature type="region of interest" description="Disordered" evidence="1">
    <location>
        <begin position="74"/>
        <end position="99"/>
    </location>
</feature>
<accession>A0AAD3XRJ7</accession>
<reference evidence="2" key="1">
    <citation type="submission" date="2023-05" db="EMBL/GenBank/DDBJ databases">
        <title>Nepenthes gracilis genome sequencing.</title>
        <authorList>
            <person name="Fukushima K."/>
        </authorList>
    </citation>
    <scope>NUCLEOTIDE SEQUENCE</scope>
    <source>
        <strain evidence="2">SING2019-196</strain>
    </source>
</reference>
<name>A0AAD3XRJ7_NEPGR</name>
<feature type="region of interest" description="Disordered" evidence="1">
    <location>
        <begin position="468"/>
        <end position="488"/>
    </location>
</feature>
<evidence type="ECO:0000313" key="3">
    <source>
        <dbReference type="Proteomes" id="UP001279734"/>
    </source>
</evidence>
<evidence type="ECO:0000313" key="2">
    <source>
        <dbReference type="EMBL" id="GMH14877.1"/>
    </source>
</evidence>
<keyword evidence="3" id="KW-1185">Reference proteome</keyword>
<gene>
    <name evidence="2" type="ORF">Nepgr_016718</name>
</gene>
<dbReference type="EMBL" id="BSYO01000014">
    <property type="protein sequence ID" value="GMH14877.1"/>
    <property type="molecule type" value="Genomic_DNA"/>
</dbReference>
<evidence type="ECO:0000256" key="1">
    <source>
        <dbReference type="SAM" id="MobiDB-lite"/>
    </source>
</evidence>
<dbReference type="PANTHER" id="PTHR35490">
    <property type="entry name" value="BACTERIOPHAGE N4 ADSORPTION B PROTEIN"/>
    <property type="match status" value="1"/>
</dbReference>
<evidence type="ECO:0008006" key="4">
    <source>
        <dbReference type="Google" id="ProtNLM"/>
    </source>
</evidence>
<feature type="region of interest" description="Disordered" evidence="1">
    <location>
        <begin position="241"/>
        <end position="264"/>
    </location>
</feature>
<dbReference type="PANTHER" id="PTHR35490:SF2">
    <property type="entry name" value="BACTERIOPHAGE N4 ADSORPTION B PROTEIN"/>
    <property type="match status" value="1"/>
</dbReference>
<sequence length="488" mass="53917">MKLKDWLGVGPVGFSQSTGWTSRFPLPTCIYTSQTMPTFTAVALDRLLEPGASESVSNKSSALESNLERRNTAALKADGAKSVPKRPSVPLRPMLEGRNSSPLTAMKKAQWPQISPVLYTTPESRPLPDSPTLFSPSPYLINHKRRGPRLMKSFTEQNVLPQQKDKEVEEISGNECTGDTKVDINCSGGAVSAANAVEEERVNGFHGGRTENGETGNGVIEENGGPQVAVRWSSERDGEIEDFFDPRDSMSFTSNTDAEDDSSELSAKMGIPVGEFFDAWEELSSDSGEQRQPSMYDLEAELRGIRLSWLMEIEKRKQAEEALNSLQSQWQILTQKLRDVGLVPPADPTNLSEDGQLDIDPVEEICRQVYLTRIVSESIGREAAKAEAQAQMEAQLESKNFEIARLCDKLNYYDAMNREMSQRNQEAIEVARRDRQKQKRLQRWVWGSIAAAIALGTASLAWSHITSESGSSSTGHLQAFKPDVAADG</sequence>